<evidence type="ECO:0000313" key="12">
    <source>
        <dbReference type="Proteomes" id="UP001302349"/>
    </source>
</evidence>
<keyword evidence="12" id="KW-1185">Reference proteome</keyword>
<comment type="pathway">
    <text evidence="1 7 8">Cofactor biosynthesis; NAD(+) biosynthesis; NAD(+) from deamido-NAD(+) (L-Gln route): step 1/1.</text>
</comment>
<feature type="binding site" evidence="7">
    <location>
        <position position="190"/>
    </location>
    <ligand>
        <name>L-glutamine</name>
        <dbReference type="ChEBI" id="CHEBI:58359"/>
    </ligand>
</feature>
<dbReference type="PIRSF" id="PIRSF006630">
    <property type="entry name" value="NADS_GAT"/>
    <property type="match status" value="1"/>
</dbReference>
<evidence type="ECO:0000256" key="5">
    <source>
        <dbReference type="ARBA" id="ARBA00022840"/>
    </source>
</evidence>
<dbReference type="InterPro" id="IPR014729">
    <property type="entry name" value="Rossmann-like_a/b/a_fold"/>
</dbReference>
<evidence type="ECO:0000256" key="4">
    <source>
        <dbReference type="ARBA" id="ARBA00022741"/>
    </source>
</evidence>
<dbReference type="InterPro" id="IPR014445">
    <property type="entry name" value="Gln-dep_NAD_synthase"/>
</dbReference>
<dbReference type="RefSeq" id="WP_317490249.1">
    <property type="nucleotide sequence ID" value="NZ_CP136051.1"/>
</dbReference>
<feature type="binding site" evidence="7">
    <location>
        <position position="196"/>
    </location>
    <ligand>
        <name>L-glutamine</name>
        <dbReference type="ChEBI" id="CHEBI:58359"/>
    </ligand>
</feature>
<feature type="binding site" evidence="7">
    <location>
        <position position="447"/>
    </location>
    <ligand>
        <name>ATP</name>
        <dbReference type="ChEBI" id="CHEBI:30616"/>
    </ligand>
</feature>
<evidence type="ECO:0000256" key="9">
    <source>
        <dbReference type="RuleBase" id="RU003811"/>
    </source>
</evidence>
<evidence type="ECO:0000256" key="7">
    <source>
        <dbReference type="HAMAP-Rule" id="MF_02090"/>
    </source>
</evidence>
<name>A0ABZ0IS51_9BACT</name>
<dbReference type="PROSITE" id="PS50263">
    <property type="entry name" value="CN_HYDROLASE"/>
    <property type="match status" value="1"/>
</dbReference>
<dbReference type="CDD" id="cd00553">
    <property type="entry name" value="NAD_synthase"/>
    <property type="match status" value="1"/>
</dbReference>
<dbReference type="SUPFAM" id="SSF56317">
    <property type="entry name" value="Carbon-nitrogen hydrolase"/>
    <property type="match status" value="1"/>
</dbReference>
<sequence length="613" mass="68766">MKTLKLGGATVNQIPLDWKNNKANILACIAQAKREGVELLCLPELCITGYGCEDLFLSEWLPARAMEILLEIAPECGGLAVALGLPVRHQNKVYNCTSYVVDGQIQGFYAKQTLANEGVHYEPRWFTPWPPSTTDAIEAGGKTYPIGELTFHLKDVHLGFEICEDAWHEVRPACHHMEKGVELILNPSASHFAFGKAGFRQNLVIESSKKFNVAYLYCNLLGNEAGRMVYDGDVILAQNGNLLSYGQRLSFVIWKLQTCEVNFSNPEQSERQPIKPIANQNEEFPKAAALALFDYMRKSRSKGFVLSLSGGADSATCAVLVAEMVRRGTEELGFDAFKTKLGLASSLPNDNKAIVHSILQTAYQGTVNSSDDTFDSAKELAESIGATFFQWQIDDEVRGYREKVEKALGRPLTWETDDIALQNIQARARSPIIWMLANIANALLLTTSNRSEGDVGYATMDGDTSGSLAPIAAVDKEFVKQWLKWAQKELGYDGLRRVNSLTPTAELRPKEQHQSDETDLMPYHVLVAIEREGIRNRKSPLEVFEIVKTLKLESDELLKQHIKRFFRLWSRNQWKRERIAPAFHLDDFNVDPRTWCRFPILSGGFEEELEALG</sequence>
<comment type="similarity">
    <text evidence="9">Belongs to the NAD synthetase family.</text>
</comment>
<keyword evidence="5 7" id="KW-0067">ATP-binding</keyword>
<dbReference type="InterPro" id="IPR003694">
    <property type="entry name" value="NAD_synthase"/>
</dbReference>
<comment type="caution">
    <text evidence="7">Lacks conserved residue(s) required for the propagation of feature annotation.</text>
</comment>
<dbReference type="EC" id="6.3.5.1" evidence="7 8"/>
<dbReference type="Pfam" id="PF02540">
    <property type="entry name" value="NAD_synthase"/>
    <property type="match status" value="1"/>
</dbReference>
<evidence type="ECO:0000256" key="2">
    <source>
        <dbReference type="ARBA" id="ARBA00007145"/>
    </source>
</evidence>
<dbReference type="GO" id="GO:0008795">
    <property type="term" value="F:NAD+ synthase activity"/>
    <property type="evidence" value="ECO:0007669"/>
    <property type="project" value="UniProtKB-EC"/>
</dbReference>
<comment type="function">
    <text evidence="7">Catalyzes the ATP-dependent amidation of deamido-NAD to form NAD. Uses L-glutamine as a nitrogen source.</text>
</comment>
<reference evidence="11 12" key="1">
    <citation type="journal article" date="2023" name="Microbiol. Resour. Announc.">
        <title>Complete Genome Sequence of Imperialibacter roseus strain P4T.</title>
        <authorList>
            <person name="Tizabi D.R."/>
            <person name="Bachvaroff T."/>
            <person name="Hill R.T."/>
        </authorList>
    </citation>
    <scope>NUCLEOTIDE SEQUENCE [LARGE SCALE GENOMIC DNA]</scope>
    <source>
        <strain evidence="11 12">P4T</strain>
    </source>
</reference>
<evidence type="ECO:0000256" key="8">
    <source>
        <dbReference type="PIRNR" id="PIRNR006630"/>
    </source>
</evidence>
<evidence type="ECO:0000256" key="3">
    <source>
        <dbReference type="ARBA" id="ARBA00022598"/>
    </source>
</evidence>
<feature type="active site" description="Nucleophile; for glutaminase activity" evidence="7">
    <location>
        <position position="163"/>
    </location>
</feature>
<feature type="active site" description="Proton acceptor; for glutaminase activity" evidence="7">
    <location>
        <position position="44"/>
    </location>
</feature>
<feature type="binding site" evidence="7">
    <location>
        <position position="452"/>
    </location>
    <ligand>
        <name>deamido-NAD(+)</name>
        <dbReference type="ChEBI" id="CHEBI:58437"/>
        <note>ligand shared between two neighboring subunits</note>
    </ligand>
</feature>
<comment type="similarity">
    <text evidence="2 7 8">In the C-terminal section; belongs to the NAD synthetase family.</text>
</comment>
<gene>
    <name evidence="7 11" type="primary">nadE</name>
    <name evidence="11" type="ORF">RT717_02935</name>
</gene>
<evidence type="ECO:0000259" key="10">
    <source>
        <dbReference type="PROSITE" id="PS50263"/>
    </source>
</evidence>
<feature type="binding site" evidence="7">
    <location>
        <position position="575"/>
    </location>
    <ligand>
        <name>deamido-NAD(+)</name>
        <dbReference type="ChEBI" id="CHEBI:58437"/>
        <note>ligand shared between two neighboring subunits</note>
    </ligand>
</feature>
<dbReference type="EMBL" id="CP136051">
    <property type="protein sequence ID" value="WOK07576.1"/>
    <property type="molecule type" value="Genomic_DNA"/>
</dbReference>
<dbReference type="InterPro" id="IPR036526">
    <property type="entry name" value="C-N_Hydrolase_sf"/>
</dbReference>
<proteinExistence type="inferred from homology"/>
<dbReference type="InterPro" id="IPR003010">
    <property type="entry name" value="C-N_Hydrolase"/>
</dbReference>
<dbReference type="Gene3D" id="3.40.50.620">
    <property type="entry name" value="HUPs"/>
    <property type="match status" value="1"/>
</dbReference>
<evidence type="ECO:0000256" key="1">
    <source>
        <dbReference type="ARBA" id="ARBA00005188"/>
    </source>
</evidence>
<keyword evidence="4 7" id="KW-0547">Nucleotide-binding</keyword>
<dbReference type="CDD" id="cd07570">
    <property type="entry name" value="GAT_Gln-NAD-synth"/>
    <property type="match status" value="1"/>
</dbReference>
<organism evidence="11 12">
    <name type="scientific">Imperialibacter roseus</name>
    <dbReference type="NCBI Taxonomy" id="1324217"/>
    <lineage>
        <taxon>Bacteria</taxon>
        <taxon>Pseudomonadati</taxon>
        <taxon>Bacteroidota</taxon>
        <taxon>Cytophagia</taxon>
        <taxon>Cytophagales</taxon>
        <taxon>Flammeovirgaceae</taxon>
        <taxon>Imperialibacter</taxon>
    </lineage>
</organism>
<accession>A0ABZ0IS51</accession>
<evidence type="ECO:0000313" key="11">
    <source>
        <dbReference type="EMBL" id="WOK07576.1"/>
    </source>
</evidence>
<feature type="domain" description="CN hydrolase" evidence="10">
    <location>
        <begin position="4"/>
        <end position="263"/>
    </location>
</feature>
<evidence type="ECO:0000256" key="6">
    <source>
        <dbReference type="ARBA" id="ARBA00023027"/>
    </source>
</evidence>
<dbReference type="SUPFAM" id="SSF52402">
    <property type="entry name" value="Adenine nucleotide alpha hydrolases-like"/>
    <property type="match status" value="1"/>
</dbReference>
<dbReference type="Gene3D" id="3.60.110.10">
    <property type="entry name" value="Carbon-nitrogen hydrolase"/>
    <property type="match status" value="1"/>
</dbReference>
<dbReference type="HAMAP" id="MF_02090">
    <property type="entry name" value="NadE_glutamine_dep"/>
    <property type="match status" value="1"/>
</dbReference>
<dbReference type="Pfam" id="PF00795">
    <property type="entry name" value="CN_hydrolase"/>
    <property type="match status" value="1"/>
</dbReference>
<dbReference type="PANTHER" id="PTHR23090">
    <property type="entry name" value="NH 3 /GLUTAMINE-DEPENDENT NAD + SYNTHETASE"/>
    <property type="match status" value="1"/>
</dbReference>
<protein>
    <recommendedName>
        <fullName evidence="7 8">Glutamine-dependent NAD(+) synthetase</fullName>
        <ecNumber evidence="7 8">6.3.5.1</ecNumber>
    </recommendedName>
    <alternativeName>
        <fullName evidence="7 8">NAD(+) synthase [glutamine-hydrolyzing]</fullName>
    </alternativeName>
</protein>
<feature type="active site" description="For glutaminase activity" evidence="7">
    <location>
        <position position="111"/>
    </location>
</feature>
<dbReference type="Proteomes" id="UP001302349">
    <property type="component" value="Chromosome"/>
</dbReference>
<keyword evidence="3 7" id="KW-0436">Ligase</keyword>
<comment type="catalytic activity">
    <reaction evidence="7 8">
        <text>deamido-NAD(+) + L-glutamine + ATP + H2O = L-glutamate + AMP + diphosphate + NAD(+) + H(+)</text>
        <dbReference type="Rhea" id="RHEA:24384"/>
        <dbReference type="ChEBI" id="CHEBI:15377"/>
        <dbReference type="ChEBI" id="CHEBI:15378"/>
        <dbReference type="ChEBI" id="CHEBI:29985"/>
        <dbReference type="ChEBI" id="CHEBI:30616"/>
        <dbReference type="ChEBI" id="CHEBI:33019"/>
        <dbReference type="ChEBI" id="CHEBI:57540"/>
        <dbReference type="ChEBI" id="CHEBI:58359"/>
        <dbReference type="ChEBI" id="CHEBI:58437"/>
        <dbReference type="ChEBI" id="CHEBI:456215"/>
        <dbReference type="EC" id="6.3.5.1"/>
    </reaction>
</comment>
<dbReference type="PANTHER" id="PTHR23090:SF9">
    <property type="entry name" value="GLUTAMINE-DEPENDENT NAD(+) SYNTHETASE"/>
    <property type="match status" value="1"/>
</dbReference>
<keyword evidence="6 7" id="KW-0520">NAD</keyword>
<dbReference type="NCBIfam" id="TIGR00552">
    <property type="entry name" value="nadE"/>
    <property type="match status" value="1"/>
</dbReference>
<feature type="binding site" evidence="7">
    <location>
        <position position="423"/>
    </location>
    <ligand>
        <name>deamido-NAD(+)</name>
        <dbReference type="ChEBI" id="CHEBI:58437"/>
        <note>ligand shared between two neighboring subunits</note>
    </ligand>
</feature>
<dbReference type="InterPro" id="IPR022310">
    <property type="entry name" value="NAD/GMP_synthase"/>
</dbReference>